<evidence type="ECO:0000256" key="9">
    <source>
        <dbReference type="ARBA" id="ARBA00023315"/>
    </source>
</evidence>
<dbReference type="GO" id="GO:0042393">
    <property type="term" value="F:histone binding"/>
    <property type="evidence" value="ECO:0007669"/>
    <property type="project" value="InterPro"/>
</dbReference>
<accession>A0AAJ7DW89</accession>
<evidence type="ECO:0000256" key="2">
    <source>
        <dbReference type="ARBA" id="ARBA00010543"/>
    </source>
</evidence>
<keyword evidence="9 11" id="KW-0012">Acyltransferase</keyword>
<dbReference type="Pfam" id="PF21183">
    <property type="entry name" value="HAT1_C"/>
    <property type="match status" value="1"/>
</dbReference>
<dbReference type="InterPro" id="IPR037113">
    <property type="entry name" value="Hat1_N_sf"/>
</dbReference>
<dbReference type="InterPro" id="IPR016181">
    <property type="entry name" value="Acyl_CoA_acyltransferase"/>
</dbReference>
<dbReference type="InterPro" id="IPR048776">
    <property type="entry name" value="HAT1_C"/>
</dbReference>
<keyword evidence="15" id="KW-0175">Coiled coil</keyword>
<reference evidence="20" key="1">
    <citation type="submission" date="2025-08" db="UniProtKB">
        <authorList>
            <consortium name="RefSeq"/>
        </authorList>
    </citation>
    <scope>IDENTIFICATION</scope>
</reference>
<evidence type="ECO:0000259" key="18">
    <source>
        <dbReference type="Pfam" id="PF21183"/>
    </source>
</evidence>
<feature type="site" description="Interaction with histone H4 N-terminus" evidence="14">
    <location>
        <position position="185"/>
    </location>
</feature>
<evidence type="ECO:0000259" key="17">
    <source>
        <dbReference type="Pfam" id="PF10394"/>
    </source>
</evidence>
<feature type="domain" description="Histone acetyl transferase HAT1 N-terminal" evidence="17">
    <location>
        <begin position="13"/>
        <end position="173"/>
    </location>
</feature>
<dbReference type="InterPro" id="IPR013523">
    <property type="entry name" value="Hist_AcTrfase_HAT1_C"/>
</dbReference>
<evidence type="ECO:0000256" key="6">
    <source>
        <dbReference type="ARBA" id="ARBA00022763"/>
    </source>
</evidence>
<evidence type="ECO:0000256" key="14">
    <source>
        <dbReference type="PIRSR" id="PIRSR038084-3"/>
    </source>
</evidence>
<protein>
    <recommendedName>
        <fullName evidence="4 11">Histone acetyltransferase type B catalytic subunit</fullName>
        <ecNumber evidence="3 11">2.3.1.48</ecNumber>
    </recommendedName>
</protein>
<dbReference type="GeneID" id="105362887"/>
<evidence type="ECO:0000256" key="8">
    <source>
        <dbReference type="ARBA" id="ARBA00023242"/>
    </source>
</evidence>
<dbReference type="Gene3D" id="3.90.360.10">
    <property type="entry name" value="Histone acetyl transferase 1 (HAT1), N-terminal domain"/>
    <property type="match status" value="1"/>
</dbReference>
<dbReference type="GO" id="GO:0004402">
    <property type="term" value="F:histone acetyltransferase activity"/>
    <property type="evidence" value="ECO:0007669"/>
    <property type="project" value="UniProtKB-UniRule"/>
</dbReference>
<evidence type="ECO:0000256" key="15">
    <source>
        <dbReference type="SAM" id="Coils"/>
    </source>
</evidence>
<comment type="catalytic activity">
    <reaction evidence="10 11">
        <text>L-lysyl-[protein] + acetyl-CoA = N(6)-acetyl-L-lysyl-[protein] + CoA + H(+)</text>
        <dbReference type="Rhea" id="RHEA:45948"/>
        <dbReference type="Rhea" id="RHEA-COMP:9752"/>
        <dbReference type="Rhea" id="RHEA-COMP:10731"/>
        <dbReference type="ChEBI" id="CHEBI:15378"/>
        <dbReference type="ChEBI" id="CHEBI:29969"/>
        <dbReference type="ChEBI" id="CHEBI:57287"/>
        <dbReference type="ChEBI" id="CHEBI:57288"/>
        <dbReference type="ChEBI" id="CHEBI:61930"/>
        <dbReference type="EC" id="2.3.1.48"/>
    </reaction>
</comment>
<keyword evidence="6" id="KW-0227">DNA damage</keyword>
<dbReference type="GO" id="GO:0031509">
    <property type="term" value="P:subtelomeric heterochromatin formation"/>
    <property type="evidence" value="ECO:0007669"/>
    <property type="project" value="InterPro"/>
</dbReference>
<comment type="subcellular location">
    <subcellularLocation>
        <location evidence="1">Nucleus</location>
    </subcellularLocation>
</comment>
<organism evidence="19 20">
    <name type="scientific">Ceratosolen solmsi marchali</name>
    <dbReference type="NCBI Taxonomy" id="326594"/>
    <lineage>
        <taxon>Eukaryota</taxon>
        <taxon>Metazoa</taxon>
        <taxon>Ecdysozoa</taxon>
        <taxon>Arthropoda</taxon>
        <taxon>Hexapoda</taxon>
        <taxon>Insecta</taxon>
        <taxon>Pterygota</taxon>
        <taxon>Neoptera</taxon>
        <taxon>Endopterygota</taxon>
        <taxon>Hymenoptera</taxon>
        <taxon>Apocrita</taxon>
        <taxon>Proctotrupomorpha</taxon>
        <taxon>Chalcidoidea</taxon>
        <taxon>Agaonidae</taxon>
        <taxon>Agaoninae</taxon>
        <taxon>Ceratosolen</taxon>
    </lineage>
</organism>
<dbReference type="PANTHER" id="PTHR12046">
    <property type="entry name" value="HISTONE ACETYLTRANSFERASE TYPE B CATALYTIC SUBUNIT"/>
    <property type="match status" value="1"/>
</dbReference>
<evidence type="ECO:0000256" key="5">
    <source>
        <dbReference type="ARBA" id="ARBA00022679"/>
    </source>
</evidence>
<dbReference type="RefSeq" id="XP_011498718.1">
    <property type="nucleotide sequence ID" value="XM_011500416.1"/>
</dbReference>
<dbReference type="InterPro" id="IPR000182">
    <property type="entry name" value="GNAT_dom"/>
</dbReference>
<keyword evidence="5 11" id="KW-0808">Transferase</keyword>
<dbReference type="Proteomes" id="UP000695007">
    <property type="component" value="Unplaced"/>
</dbReference>
<dbReference type="Gene3D" id="3.40.630.30">
    <property type="match status" value="1"/>
</dbReference>
<keyword evidence="8" id="KW-0539">Nucleus</keyword>
<dbReference type="Pfam" id="PF00583">
    <property type="entry name" value="Acetyltransf_1"/>
    <property type="match status" value="1"/>
</dbReference>
<keyword evidence="19" id="KW-1185">Reference proteome</keyword>
<evidence type="ECO:0000256" key="1">
    <source>
        <dbReference type="ARBA" id="ARBA00004123"/>
    </source>
</evidence>
<name>A0AAJ7DW89_9HYME</name>
<dbReference type="Pfam" id="PF10394">
    <property type="entry name" value="Hat1_N"/>
    <property type="match status" value="1"/>
</dbReference>
<evidence type="ECO:0000313" key="19">
    <source>
        <dbReference type="Proteomes" id="UP000695007"/>
    </source>
</evidence>
<evidence type="ECO:0000256" key="11">
    <source>
        <dbReference type="PIRNR" id="PIRNR038084"/>
    </source>
</evidence>
<dbReference type="Gene3D" id="1.10.10.390">
    <property type="match status" value="1"/>
</dbReference>
<comment type="similarity">
    <text evidence="2 11">Belongs to the HAT1 family.</text>
</comment>
<dbReference type="InterPro" id="IPR017380">
    <property type="entry name" value="Hist_AcTrfase_B-typ_cat-su"/>
</dbReference>
<dbReference type="GO" id="GO:0005634">
    <property type="term" value="C:nucleus"/>
    <property type="evidence" value="ECO:0007669"/>
    <property type="project" value="UniProtKB-SubCell"/>
</dbReference>
<dbReference type="EC" id="2.3.1.48" evidence="3 11"/>
<dbReference type="CTD" id="8520"/>
<evidence type="ECO:0000256" key="12">
    <source>
        <dbReference type="PIRSR" id="PIRSR038084-1"/>
    </source>
</evidence>
<dbReference type="CDD" id="cd04301">
    <property type="entry name" value="NAT_SF"/>
    <property type="match status" value="1"/>
</dbReference>
<proteinExistence type="inferred from homology"/>
<feature type="domain" description="Histone acetyltransferase type B catalytic subunit C-terminal" evidence="18">
    <location>
        <begin position="273"/>
        <end position="324"/>
    </location>
</feature>
<evidence type="ECO:0000256" key="7">
    <source>
        <dbReference type="ARBA" id="ARBA00023204"/>
    </source>
</evidence>
<dbReference type="GO" id="GO:0006281">
    <property type="term" value="P:DNA repair"/>
    <property type="evidence" value="ECO:0007669"/>
    <property type="project" value="UniProtKB-KW"/>
</dbReference>
<feature type="binding site" evidence="13">
    <location>
        <begin position="235"/>
        <end position="241"/>
    </location>
    <ligand>
        <name>acetyl-CoA</name>
        <dbReference type="ChEBI" id="CHEBI:57288"/>
    </ligand>
</feature>
<keyword evidence="7" id="KW-0234">DNA repair</keyword>
<feature type="region of interest" description="Interaction with histone H4 N-terminus" evidence="13">
    <location>
        <begin position="49"/>
        <end position="51"/>
    </location>
</feature>
<dbReference type="KEGG" id="csol:105362887"/>
<feature type="domain" description="N-acetyltransferase" evidence="16">
    <location>
        <begin position="199"/>
        <end position="256"/>
    </location>
</feature>
<gene>
    <name evidence="20" type="primary">LOC105362887</name>
</gene>
<dbReference type="GO" id="GO:0000781">
    <property type="term" value="C:chromosome, telomeric region"/>
    <property type="evidence" value="ECO:0007669"/>
    <property type="project" value="GOC"/>
</dbReference>
<evidence type="ECO:0000256" key="10">
    <source>
        <dbReference type="ARBA" id="ARBA00048017"/>
    </source>
</evidence>
<evidence type="ECO:0000256" key="3">
    <source>
        <dbReference type="ARBA" id="ARBA00013184"/>
    </source>
</evidence>
<dbReference type="PIRSF" id="PIRSF038084">
    <property type="entry name" value="HAT-B_cat"/>
    <property type="match status" value="1"/>
</dbReference>
<feature type="region of interest" description="Interaction with histone H4 N-terminus" evidence="13">
    <location>
        <begin position="212"/>
        <end position="214"/>
    </location>
</feature>
<feature type="coiled-coil region" evidence="15">
    <location>
        <begin position="350"/>
        <end position="402"/>
    </location>
</feature>
<evidence type="ECO:0000256" key="4">
    <source>
        <dbReference type="ARBA" id="ARBA00021268"/>
    </source>
</evidence>
<dbReference type="AlphaFoldDB" id="A0AAJ7DW89"/>
<dbReference type="SUPFAM" id="SSF55729">
    <property type="entry name" value="Acyl-CoA N-acyltransferases (Nat)"/>
    <property type="match status" value="1"/>
</dbReference>
<sequence length="408" mass="48345">MEEAIAARLKPFVISSNDALEFKFIRKVEDLEDDSTTFKPDMSHQVFGDCETLFGYKDLNVKLYYTAGSLETYLGMTYSEKVNKLICEDVEPDEVLQKISEKLAPNVHENIDTFVKSLSKDENFKPAGELIYSFSIDDNFQIRTFEVYKADMSYKNFKEYHLRLQTFLLWHVDAANFIDIDDDQWHYFNMFERYKTEGDSVRYATIGFATVYQYYAYPHHTRPRISQVLVLPPFQNIGLGSHLLRAIYREYINRKEVKDITVEDPSDDFQRLRDYVDATNCSTLSSYAKYNLREGFNKLMASEAREKFKINKKQARRVYEILRLRATDLSNDFEYRDYRLDVKKRLNIPYKREQNDLKKLEAALKTNDKRPGVSLPIQEQRMQILDKEYRALEEEYKKVIKRLDKTSD</sequence>
<evidence type="ECO:0000313" key="20">
    <source>
        <dbReference type="RefSeq" id="XP_011498718.1"/>
    </source>
</evidence>
<evidence type="ECO:0000259" key="16">
    <source>
        <dbReference type="Pfam" id="PF00583"/>
    </source>
</evidence>
<feature type="active site" description="Proton donor/acceptor" evidence="12">
    <location>
        <position position="263"/>
    </location>
</feature>
<evidence type="ECO:0000256" key="13">
    <source>
        <dbReference type="PIRSR" id="PIRSR038084-2"/>
    </source>
</evidence>
<dbReference type="InterPro" id="IPR019467">
    <property type="entry name" value="Hat1_N"/>
</dbReference>